<feature type="compositionally biased region" description="Acidic residues" evidence="1">
    <location>
        <begin position="72"/>
        <end position="82"/>
    </location>
</feature>
<protein>
    <submittedName>
        <fullName evidence="2">Uncharacterized protein</fullName>
    </submittedName>
</protein>
<evidence type="ECO:0000313" key="2">
    <source>
        <dbReference type="EMBL" id="KAK5628341.1"/>
    </source>
</evidence>
<dbReference type="AlphaFoldDB" id="A0AAN7Z870"/>
<feature type="compositionally biased region" description="Basic and acidic residues" evidence="1">
    <location>
        <begin position="1"/>
        <end position="11"/>
    </location>
</feature>
<evidence type="ECO:0000313" key="3">
    <source>
        <dbReference type="Proteomes" id="UP001305414"/>
    </source>
</evidence>
<evidence type="ECO:0000256" key="1">
    <source>
        <dbReference type="SAM" id="MobiDB-lite"/>
    </source>
</evidence>
<feature type="region of interest" description="Disordered" evidence="1">
    <location>
        <begin position="1"/>
        <end position="28"/>
    </location>
</feature>
<reference evidence="2 3" key="1">
    <citation type="submission" date="2023-10" db="EMBL/GenBank/DDBJ databases">
        <title>Draft genome sequence of Xylaria bambusicola isolate GMP-LS, the root and basal stem rot pathogen of sugarcane in Indonesia.</title>
        <authorList>
            <person name="Selvaraj P."/>
            <person name="Muralishankar V."/>
            <person name="Muruganantham S."/>
            <person name="Sp S."/>
            <person name="Haryani S."/>
            <person name="Lau K.J.X."/>
            <person name="Naqvi N.I."/>
        </authorList>
    </citation>
    <scope>NUCLEOTIDE SEQUENCE [LARGE SCALE GENOMIC DNA]</scope>
    <source>
        <strain evidence="2">GMP-LS</strain>
    </source>
</reference>
<name>A0AAN7Z870_9PEZI</name>
<feature type="region of interest" description="Disordered" evidence="1">
    <location>
        <begin position="119"/>
        <end position="157"/>
    </location>
</feature>
<proteinExistence type="predicted"/>
<dbReference type="EMBL" id="JAWHQM010000008">
    <property type="protein sequence ID" value="KAK5628341.1"/>
    <property type="molecule type" value="Genomic_DNA"/>
</dbReference>
<dbReference type="Proteomes" id="UP001305414">
    <property type="component" value="Unassembled WGS sequence"/>
</dbReference>
<gene>
    <name evidence="2" type="ORF">RRF57_004056</name>
</gene>
<feature type="region of interest" description="Disordered" evidence="1">
    <location>
        <begin position="63"/>
        <end position="98"/>
    </location>
</feature>
<accession>A0AAN7Z870</accession>
<sequence>MAKTKERETRNGKSLNGLGGYETEKIPELVRETVPMTECDKERDKERRRVRAEEHRWRCYPISTSEKTSPDLSEDDVVSVDELDQKRSPSGHGIERTRPYPGYFKAAVRYLRLSTTATADGSRSIPSFHRRRDSAPPLRRTGSTGGSSSDDVVYEPPLPRKTYFTHAAQGVEVKKRNIPLKPSLINDKLYGEMLLTPPQRPAATSGV</sequence>
<comment type="caution">
    <text evidence="2">The sequence shown here is derived from an EMBL/GenBank/DDBJ whole genome shotgun (WGS) entry which is preliminary data.</text>
</comment>
<feature type="compositionally biased region" description="Basic and acidic residues" evidence="1">
    <location>
        <begin position="83"/>
        <end position="98"/>
    </location>
</feature>
<keyword evidence="3" id="KW-1185">Reference proteome</keyword>
<organism evidence="2 3">
    <name type="scientific">Xylaria bambusicola</name>
    <dbReference type="NCBI Taxonomy" id="326684"/>
    <lineage>
        <taxon>Eukaryota</taxon>
        <taxon>Fungi</taxon>
        <taxon>Dikarya</taxon>
        <taxon>Ascomycota</taxon>
        <taxon>Pezizomycotina</taxon>
        <taxon>Sordariomycetes</taxon>
        <taxon>Xylariomycetidae</taxon>
        <taxon>Xylariales</taxon>
        <taxon>Xylariaceae</taxon>
        <taxon>Xylaria</taxon>
    </lineage>
</organism>